<keyword evidence="3" id="KW-1185">Reference proteome</keyword>
<dbReference type="RefSeq" id="WP_213167179.1">
    <property type="nucleotide sequence ID" value="NZ_CP058559.1"/>
</dbReference>
<dbReference type="Proteomes" id="UP000516160">
    <property type="component" value="Chromosome"/>
</dbReference>
<dbReference type="KEGG" id="acae:HYG86_01370"/>
<feature type="transmembrane region" description="Helical" evidence="1">
    <location>
        <begin position="12"/>
        <end position="37"/>
    </location>
</feature>
<evidence type="ECO:0000256" key="1">
    <source>
        <dbReference type="SAM" id="Phobius"/>
    </source>
</evidence>
<dbReference type="AlphaFoldDB" id="A0A7G9W498"/>
<organism evidence="2 3">
    <name type="scientific">Alkalicella caledoniensis</name>
    <dbReference type="NCBI Taxonomy" id="2731377"/>
    <lineage>
        <taxon>Bacteria</taxon>
        <taxon>Bacillati</taxon>
        <taxon>Bacillota</taxon>
        <taxon>Clostridia</taxon>
        <taxon>Eubacteriales</taxon>
        <taxon>Proteinivoracaceae</taxon>
        <taxon>Alkalicella</taxon>
    </lineage>
</organism>
<reference evidence="2 3" key="1">
    <citation type="submission" date="2020-07" db="EMBL/GenBank/DDBJ databases">
        <title>Alkalicella. sp. LB2 genome.</title>
        <authorList>
            <person name="Postec A."/>
            <person name="Quemeneur M."/>
        </authorList>
    </citation>
    <scope>NUCLEOTIDE SEQUENCE [LARGE SCALE GENOMIC DNA]</scope>
    <source>
        <strain evidence="2 3">LB2</strain>
    </source>
</reference>
<protein>
    <submittedName>
        <fullName evidence="2">Uncharacterized protein</fullName>
    </submittedName>
</protein>
<feature type="transmembrane region" description="Helical" evidence="1">
    <location>
        <begin position="58"/>
        <end position="77"/>
    </location>
</feature>
<proteinExistence type="predicted"/>
<evidence type="ECO:0000313" key="3">
    <source>
        <dbReference type="Proteomes" id="UP000516160"/>
    </source>
</evidence>
<sequence>MEGEEELKVLFLTIILTILFNFLKIPIGVVMLVFGIIKGLRCQEHIKTFNADMKIIKFYKNDIFEATSLLIVFYFMYDGFQASSFQERFEIPLTVFIFFIAFFFLFRGLEDKLFDKS</sequence>
<name>A0A7G9W498_ALKCA</name>
<evidence type="ECO:0000313" key="2">
    <source>
        <dbReference type="EMBL" id="QNO13510.1"/>
    </source>
</evidence>
<keyword evidence="1" id="KW-0812">Transmembrane</keyword>
<keyword evidence="1" id="KW-0472">Membrane</keyword>
<gene>
    <name evidence="2" type="ORF">HYG86_01370</name>
</gene>
<dbReference type="EMBL" id="CP058559">
    <property type="protein sequence ID" value="QNO13510.1"/>
    <property type="molecule type" value="Genomic_DNA"/>
</dbReference>
<feature type="transmembrane region" description="Helical" evidence="1">
    <location>
        <begin position="89"/>
        <end position="109"/>
    </location>
</feature>
<accession>A0A7G9W498</accession>
<keyword evidence="1" id="KW-1133">Transmembrane helix</keyword>